<protein>
    <recommendedName>
        <fullName evidence="4">LytR/CpsA/Psr regulator C-terminal domain-containing protein</fullName>
    </recommendedName>
</protein>
<keyword evidence="3" id="KW-1185">Reference proteome</keyword>
<reference evidence="2 3" key="1">
    <citation type="submission" date="2024-09" db="EMBL/GenBank/DDBJ databases">
        <authorList>
            <person name="Sun Q."/>
            <person name="Mori K."/>
        </authorList>
    </citation>
    <scope>NUCLEOTIDE SEQUENCE [LARGE SCALE GENOMIC DNA]</scope>
    <source>
        <strain evidence="2 3">CCM 3426</strain>
    </source>
</reference>
<feature type="transmembrane region" description="Helical" evidence="1">
    <location>
        <begin position="29"/>
        <end position="49"/>
    </location>
</feature>
<dbReference type="RefSeq" id="WP_189651757.1">
    <property type="nucleotide sequence ID" value="NZ_BMRC01000022.1"/>
</dbReference>
<keyword evidence="1" id="KW-0812">Transmembrane</keyword>
<organism evidence="2 3">
    <name type="scientific">Nonomuraea spiralis</name>
    <dbReference type="NCBI Taxonomy" id="46182"/>
    <lineage>
        <taxon>Bacteria</taxon>
        <taxon>Bacillati</taxon>
        <taxon>Actinomycetota</taxon>
        <taxon>Actinomycetes</taxon>
        <taxon>Streptosporangiales</taxon>
        <taxon>Streptosporangiaceae</taxon>
        <taxon>Nonomuraea</taxon>
    </lineage>
</organism>
<evidence type="ECO:0008006" key="4">
    <source>
        <dbReference type="Google" id="ProtNLM"/>
    </source>
</evidence>
<evidence type="ECO:0000256" key="1">
    <source>
        <dbReference type="SAM" id="Phobius"/>
    </source>
</evidence>
<keyword evidence="1" id="KW-0472">Membrane</keyword>
<comment type="caution">
    <text evidence="2">The sequence shown here is derived from an EMBL/GenBank/DDBJ whole genome shotgun (WGS) entry which is preliminary data.</text>
</comment>
<dbReference type="EMBL" id="JBHMEI010000095">
    <property type="protein sequence ID" value="MFB9209018.1"/>
    <property type="molecule type" value="Genomic_DNA"/>
</dbReference>
<evidence type="ECO:0000313" key="3">
    <source>
        <dbReference type="Proteomes" id="UP001589647"/>
    </source>
</evidence>
<evidence type="ECO:0000313" key="2">
    <source>
        <dbReference type="EMBL" id="MFB9209018.1"/>
    </source>
</evidence>
<sequence length="193" mass="20693">MTFEEQLLMELKAEIAGRAERHRRVTRRLYAGGVVGLLAAAAAFAVPMLTGTETPAYAVSKNTDGTVRVEINEFKDADQLEQDLRAAGVTADISYLPSGKECKTGRGKTVGAVTAMGPGSDAAARMRDGGLDINPRHIGKDQTLVLEFAGTEKETAETRKQEVLWRLTASMITGQVGPCVTIEDPTWNGGSRN</sequence>
<keyword evidence="1" id="KW-1133">Transmembrane helix</keyword>
<name>A0ABV5IWS8_9ACTN</name>
<proteinExistence type="predicted"/>
<dbReference type="Proteomes" id="UP001589647">
    <property type="component" value="Unassembled WGS sequence"/>
</dbReference>
<gene>
    <name evidence="2" type="ORF">ACFFV7_48085</name>
</gene>
<accession>A0ABV5IWS8</accession>